<feature type="compositionally biased region" description="Polar residues" evidence="1">
    <location>
        <begin position="50"/>
        <end position="61"/>
    </location>
</feature>
<feature type="domain" description="DUF4780" evidence="2">
    <location>
        <begin position="162"/>
        <end position="332"/>
    </location>
</feature>
<protein>
    <recommendedName>
        <fullName evidence="2">DUF4780 domain-containing protein</fullName>
    </recommendedName>
</protein>
<evidence type="ECO:0000313" key="3">
    <source>
        <dbReference type="EMBL" id="JAC05928.1"/>
    </source>
</evidence>
<accession>W8C268</accession>
<dbReference type="InterPro" id="IPR031961">
    <property type="entry name" value="DUF4780"/>
</dbReference>
<dbReference type="Pfam" id="PF16012">
    <property type="entry name" value="DUF4780"/>
    <property type="match status" value="1"/>
</dbReference>
<evidence type="ECO:0000259" key="2">
    <source>
        <dbReference type="Pfam" id="PF16012"/>
    </source>
</evidence>
<dbReference type="EMBL" id="GAMC01000628">
    <property type="protein sequence ID" value="JAC05928.1"/>
    <property type="molecule type" value="mRNA"/>
</dbReference>
<feature type="region of interest" description="Disordered" evidence="1">
    <location>
        <begin position="19"/>
        <end position="61"/>
    </location>
</feature>
<proteinExistence type="evidence at transcript level"/>
<feature type="region of interest" description="Disordered" evidence="1">
    <location>
        <begin position="117"/>
        <end position="156"/>
    </location>
</feature>
<reference evidence="3" key="1">
    <citation type="submission" date="2013-07" db="EMBL/GenBank/DDBJ databases">
        <authorList>
            <person name="Geib S."/>
        </authorList>
    </citation>
    <scope>NUCLEOTIDE SEQUENCE</scope>
</reference>
<feature type="compositionally biased region" description="Low complexity" evidence="1">
    <location>
        <begin position="21"/>
        <end position="41"/>
    </location>
</feature>
<evidence type="ECO:0000256" key="1">
    <source>
        <dbReference type="SAM" id="MobiDB-lite"/>
    </source>
</evidence>
<dbReference type="AlphaFoldDB" id="W8C268"/>
<name>W8C268_CERCA</name>
<organism evidence="3">
    <name type="scientific">Ceratitis capitata</name>
    <name type="common">Mediterranean fruit fly</name>
    <name type="synonym">Tephritis capitata</name>
    <dbReference type="NCBI Taxonomy" id="7213"/>
    <lineage>
        <taxon>Eukaryota</taxon>
        <taxon>Metazoa</taxon>
        <taxon>Ecdysozoa</taxon>
        <taxon>Arthropoda</taxon>
        <taxon>Hexapoda</taxon>
        <taxon>Insecta</taxon>
        <taxon>Pterygota</taxon>
        <taxon>Neoptera</taxon>
        <taxon>Endopterygota</taxon>
        <taxon>Diptera</taxon>
        <taxon>Brachycera</taxon>
        <taxon>Muscomorpha</taxon>
        <taxon>Tephritoidea</taxon>
        <taxon>Tephritidae</taxon>
        <taxon>Ceratitis</taxon>
        <taxon>Ceratitis</taxon>
    </lineage>
</organism>
<sequence>MNSLILWALLLDHRRRRRISEGSSSSDNNTSSSDESKTSNNHRSPVPTAERSQPNSISLKSKNIVKQSIPTQDETPQTPVENIDVINLVQERSSAVITPTAANSAITTIFAGKRCKATNNSSKDQHNKRMKSSLPVSETDREGNVNSEADASNAQLSIEDSNNPCTVIITHKSNPKLKLSNKEFQRIKSKLLEEIDESEDFDTNFGFLSSVLENGWIKLTCQNTGTREWVLKTINKLNTSLEMDLMASISIAFPKTFICTINLSAEDIITEDALKRRLAKQNKDLSTEEWTLLHNVKLEDGGESFVYCIDEKSKEHIEAAEKKLFLNFSQIFIDIADDT</sequence>
<reference evidence="3" key="2">
    <citation type="journal article" date="2014" name="BMC Genomics">
        <title>A genomic perspective to assessing quality of mass-reared SIT flies used in Mediterranean fruit fly (Ceratitis capitata) eradication in California.</title>
        <authorList>
            <person name="Calla B."/>
            <person name="Hall B."/>
            <person name="Hou S."/>
            <person name="Geib S.M."/>
        </authorList>
    </citation>
    <scope>NUCLEOTIDE SEQUENCE</scope>
</reference>
<feature type="compositionally biased region" description="Polar residues" evidence="1">
    <location>
        <begin position="144"/>
        <end position="156"/>
    </location>
</feature>